<evidence type="ECO:0000313" key="3">
    <source>
        <dbReference type="Proteomes" id="UP001303760"/>
    </source>
</evidence>
<dbReference type="EMBL" id="MU860067">
    <property type="protein sequence ID" value="KAK4239282.1"/>
    <property type="molecule type" value="Genomic_DNA"/>
</dbReference>
<feature type="region of interest" description="Disordered" evidence="1">
    <location>
        <begin position="336"/>
        <end position="356"/>
    </location>
</feature>
<comment type="caution">
    <text evidence="2">The sequence shown here is derived from an EMBL/GenBank/DDBJ whole genome shotgun (WGS) entry which is preliminary data.</text>
</comment>
<gene>
    <name evidence="2" type="ORF">C8A03DRAFT_14318</name>
</gene>
<dbReference type="AlphaFoldDB" id="A0AAN7HC19"/>
<organism evidence="2 3">
    <name type="scientific">Achaetomium macrosporum</name>
    <dbReference type="NCBI Taxonomy" id="79813"/>
    <lineage>
        <taxon>Eukaryota</taxon>
        <taxon>Fungi</taxon>
        <taxon>Dikarya</taxon>
        <taxon>Ascomycota</taxon>
        <taxon>Pezizomycotina</taxon>
        <taxon>Sordariomycetes</taxon>
        <taxon>Sordariomycetidae</taxon>
        <taxon>Sordariales</taxon>
        <taxon>Chaetomiaceae</taxon>
        <taxon>Achaetomium</taxon>
    </lineage>
</organism>
<sequence>MPERGLRGLGALPLELFDEILCSIETIRDLASFVTTSRFVYRRFEDCKAFILFRVLRNELGPALADARFNYALWDDPERDPQVCRFPGDYRGMAGVYRELLLGDGANRFPTVAELNQLSCTLHTVNYLADVYAEARLRAFRAMSKRCPVPLRTAAAAPLSLTERRRVVRAFYRRQLVSYAMPLVFVQSLDPRSWPDDEVARISNTSQHQGWDLGLFGTLEPWEMEQVDEANLFITQLCLVLVRHGEKHETTVHMYEGAMFDRLFSYLECLVTYMRTHPSLADLALDVVSTPEWWKKGWRDIPYSGRYHSGLYDFDLPFPIVLCPLEPAWQRKRARILPDPSRQERETSPSAKMVFEGDDPDSIERAPFGWVDALAERYVDWFGQALDSIEWLPEDRRAPTEHVFLWRCAGFAIWDRRRVEALKKLNYFKMVVRTGFILGLQ</sequence>
<dbReference type="Proteomes" id="UP001303760">
    <property type="component" value="Unassembled WGS sequence"/>
</dbReference>
<evidence type="ECO:0008006" key="4">
    <source>
        <dbReference type="Google" id="ProtNLM"/>
    </source>
</evidence>
<accession>A0AAN7HC19</accession>
<name>A0AAN7HC19_9PEZI</name>
<evidence type="ECO:0000313" key="2">
    <source>
        <dbReference type="EMBL" id="KAK4239282.1"/>
    </source>
</evidence>
<reference evidence="2" key="1">
    <citation type="journal article" date="2023" name="Mol. Phylogenet. Evol.">
        <title>Genome-scale phylogeny and comparative genomics of the fungal order Sordariales.</title>
        <authorList>
            <person name="Hensen N."/>
            <person name="Bonometti L."/>
            <person name="Westerberg I."/>
            <person name="Brannstrom I.O."/>
            <person name="Guillou S."/>
            <person name="Cros-Aarteil S."/>
            <person name="Calhoun S."/>
            <person name="Haridas S."/>
            <person name="Kuo A."/>
            <person name="Mondo S."/>
            <person name="Pangilinan J."/>
            <person name="Riley R."/>
            <person name="LaButti K."/>
            <person name="Andreopoulos B."/>
            <person name="Lipzen A."/>
            <person name="Chen C."/>
            <person name="Yan M."/>
            <person name="Daum C."/>
            <person name="Ng V."/>
            <person name="Clum A."/>
            <person name="Steindorff A."/>
            <person name="Ohm R.A."/>
            <person name="Martin F."/>
            <person name="Silar P."/>
            <person name="Natvig D.O."/>
            <person name="Lalanne C."/>
            <person name="Gautier V."/>
            <person name="Ament-Velasquez S.L."/>
            <person name="Kruys A."/>
            <person name="Hutchinson M.I."/>
            <person name="Powell A.J."/>
            <person name="Barry K."/>
            <person name="Miller A.N."/>
            <person name="Grigoriev I.V."/>
            <person name="Debuchy R."/>
            <person name="Gladieux P."/>
            <person name="Hiltunen Thoren M."/>
            <person name="Johannesson H."/>
        </authorList>
    </citation>
    <scope>NUCLEOTIDE SEQUENCE</scope>
    <source>
        <strain evidence="2">CBS 532.94</strain>
    </source>
</reference>
<evidence type="ECO:0000256" key="1">
    <source>
        <dbReference type="SAM" id="MobiDB-lite"/>
    </source>
</evidence>
<reference evidence="2" key="2">
    <citation type="submission" date="2023-05" db="EMBL/GenBank/DDBJ databases">
        <authorList>
            <consortium name="Lawrence Berkeley National Laboratory"/>
            <person name="Steindorff A."/>
            <person name="Hensen N."/>
            <person name="Bonometti L."/>
            <person name="Westerberg I."/>
            <person name="Brannstrom I.O."/>
            <person name="Guillou S."/>
            <person name="Cros-Aarteil S."/>
            <person name="Calhoun S."/>
            <person name="Haridas S."/>
            <person name="Kuo A."/>
            <person name="Mondo S."/>
            <person name="Pangilinan J."/>
            <person name="Riley R."/>
            <person name="Labutti K."/>
            <person name="Andreopoulos B."/>
            <person name="Lipzen A."/>
            <person name="Chen C."/>
            <person name="Yanf M."/>
            <person name="Daum C."/>
            <person name="Ng V."/>
            <person name="Clum A."/>
            <person name="Ohm R."/>
            <person name="Martin F."/>
            <person name="Silar P."/>
            <person name="Natvig D."/>
            <person name="Lalanne C."/>
            <person name="Gautier V."/>
            <person name="Ament-Velasquez S.L."/>
            <person name="Kruys A."/>
            <person name="Hutchinson M.I."/>
            <person name="Powell A.J."/>
            <person name="Barry K."/>
            <person name="Miller A.N."/>
            <person name="Grigoriev I.V."/>
            <person name="Debuchy R."/>
            <person name="Gladieux P."/>
            <person name="Thoren M.H."/>
            <person name="Johannesson H."/>
        </authorList>
    </citation>
    <scope>NUCLEOTIDE SEQUENCE</scope>
    <source>
        <strain evidence="2">CBS 532.94</strain>
    </source>
</reference>
<protein>
    <recommendedName>
        <fullName evidence="4">F-box domain-containing protein</fullName>
    </recommendedName>
</protein>
<proteinExistence type="predicted"/>
<keyword evidence="3" id="KW-1185">Reference proteome</keyword>